<reference evidence="1" key="2">
    <citation type="journal article" date="2014" name="Int. J. Syst. Evol. Microbiol.">
        <title>Complete genome sequence of Corynebacterium casei LMG S-19264T (=DSM 44701T), isolated from a smear-ripened cheese.</title>
        <authorList>
            <consortium name="US DOE Joint Genome Institute (JGI-PGF)"/>
            <person name="Walter F."/>
            <person name="Albersmeier A."/>
            <person name="Kalinowski J."/>
            <person name="Ruckert C."/>
        </authorList>
    </citation>
    <scope>NUCLEOTIDE SEQUENCE</scope>
    <source>
        <strain evidence="1">CGMCC 1.8885</strain>
    </source>
</reference>
<dbReference type="Proteomes" id="UP000630135">
    <property type="component" value="Unassembled WGS sequence"/>
</dbReference>
<reference evidence="2" key="1">
    <citation type="journal article" date="2014" name="Int. J. Syst. Evol. Microbiol.">
        <title>Complete genome of a new Firmicutes species belonging to the dominant human colonic microbiota ('Ruminococcus bicirculans') reveals two chromosomes and a selective capacity to utilize plant glucans.</title>
        <authorList>
            <consortium name="NISC Comparative Sequencing Program"/>
            <person name="Wegmann U."/>
            <person name="Louis P."/>
            <person name="Goesmann A."/>
            <person name="Henrissat B."/>
            <person name="Duncan S.H."/>
            <person name="Flint H.J."/>
        </authorList>
    </citation>
    <scope>NUCLEOTIDE SEQUENCE</scope>
    <source>
        <strain evidence="2">CGMCC 1.8884</strain>
    </source>
</reference>
<evidence type="ECO:0000313" key="4">
    <source>
        <dbReference type="Proteomes" id="UP000652720"/>
    </source>
</evidence>
<sequence length="263" mass="28733">MFARLHTRLHGGGLLPGVLVEADQGAEVTHGLGAGLGLFQKLLGGRFATLYGAGKLGGGLKSGHIAGQSSGAAGKSYTVGVALLAEEIVQEWLARQGFFCLRGVRLGVHEIDLLAVRFNPQGWECRHLEVQVSHRPASYLSRVPQATQRATNRKATSARKRELDELQQGVAEWVAKKFDHPEKSALRSRLAPGPWTREVVIHKLYEPLEKELLMQAGITVHQLSDVLGELRRPGTLVRAASGEALLNLIWAMQEEELDKAYSK</sequence>
<accession>A0AAV4JZP2</accession>
<proteinExistence type="predicted"/>
<dbReference type="Proteomes" id="UP000652720">
    <property type="component" value="Unassembled WGS sequence"/>
</dbReference>
<protein>
    <submittedName>
        <fullName evidence="1">Uncharacterized protein</fullName>
    </submittedName>
</protein>
<reference evidence="1" key="4">
    <citation type="submission" date="2023-08" db="EMBL/GenBank/DDBJ databases">
        <authorList>
            <person name="Sun Q."/>
            <person name="Zhou Y."/>
        </authorList>
    </citation>
    <scope>NUCLEOTIDE SEQUENCE</scope>
    <source>
        <strain evidence="2">CGMCC 1.8884</strain>
        <strain evidence="1">CGMCC 1.8885</strain>
    </source>
</reference>
<dbReference type="EMBL" id="BMLZ01000012">
    <property type="protein sequence ID" value="GGP29612.1"/>
    <property type="molecule type" value="Genomic_DNA"/>
</dbReference>
<keyword evidence="3" id="KW-1185">Reference proteome</keyword>
<comment type="caution">
    <text evidence="1">The sequence shown here is derived from an EMBL/GenBank/DDBJ whole genome shotgun (WGS) entry which is preliminary data.</text>
</comment>
<evidence type="ECO:0000313" key="3">
    <source>
        <dbReference type="Proteomes" id="UP000630135"/>
    </source>
</evidence>
<name>A0AAV4JZP2_9DEIO</name>
<evidence type="ECO:0000313" key="2">
    <source>
        <dbReference type="EMBL" id="GGP29612.1"/>
    </source>
</evidence>
<evidence type="ECO:0000313" key="1">
    <source>
        <dbReference type="EMBL" id="GGI70636.1"/>
    </source>
</evidence>
<dbReference type="AlphaFoldDB" id="A0AAV4JZP2"/>
<gene>
    <name evidence="2" type="ORF">GCM10008021_12630</name>
    <name evidence="1" type="ORF">GCM10010914_00910</name>
</gene>
<reference evidence="3" key="3">
    <citation type="journal article" date="2019" name="Int. J. Syst. Evol. Microbiol.">
        <title>The Global Catalogue of Microorganisms (GCM) 10K type strain sequencing project: providing services to taxonomists for standard genome sequencing and annotation.</title>
        <authorList>
            <consortium name="The Broad Institute Genomics Platform"/>
            <consortium name="The Broad Institute Genome Sequencing Center for Infectious Disease"/>
            <person name="Wu L."/>
            <person name="Ma J."/>
        </authorList>
    </citation>
    <scope>NUCLEOTIDE SEQUENCE [LARGE SCALE GENOMIC DNA]</scope>
    <source>
        <strain evidence="3">CGMCC 1.8884</strain>
    </source>
</reference>
<dbReference type="EMBL" id="BMMA01000001">
    <property type="protein sequence ID" value="GGI70636.1"/>
    <property type="molecule type" value="Genomic_DNA"/>
</dbReference>
<organism evidence="1 4">
    <name type="scientific">Deinococcus wulumuqiensis</name>
    <dbReference type="NCBI Taxonomy" id="980427"/>
    <lineage>
        <taxon>Bacteria</taxon>
        <taxon>Thermotogati</taxon>
        <taxon>Deinococcota</taxon>
        <taxon>Deinococci</taxon>
        <taxon>Deinococcales</taxon>
        <taxon>Deinococcaceae</taxon>
        <taxon>Deinococcus</taxon>
    </lineage>
</organism>